<protein>
    <recommendedName>
        <fullName evidence="3">Lipoprotein</fullName>
    </recommendedName>
</protein>
<sequence>MKRLFVSVCLIGSLAACTSRQTSDATSTDSASTGTVPTETPVAATLSPTLTNLGLTSNHDWRQVNLGDDFAAAKATETSAPFEQDAEHVGYSQEFDNLESVDHQYFQSGNKVSSIQVDFYLNSAAAVKTYQQELTTYLTARYGAPVTGTSWKNGSVTLKDVSKGKDFGLKLVIKG</sequence>
<name>A0ABX0QC75_9BACT</name>
<reference evidence="2" key="1">
    <citation type="submission" date="2019-09" db="EMBL/GenBank/DDBJ databases">
        <authorList>
            <person name="Jung D.-H."/>
        </authorList>
    </citation>
    <scope>NUCLEOTIDE SEQUENCE [LARGE SCALE GENOMIC DNA]</scope>
    <source>
        <strain evidence="2">JA-25</strain>
    </source>
</reference>
<organism evidence="1 2">
    <name type="scientific">Fibrivirga algicola</name>
    <dbReference type="NCBI Taxonomy" id="2950420"/>
    <lineage>
        <taxon>Bacteria</taxon>
        <taxon>Pseudomonadati</taxon>
        <taxon>Bacteroidota</taxon>
        <taxon>Cytophagia</taxon>
        <taxon>Cytophagales</taxon>
        <taxon>Spirosomataceae</taxon>
        <taxon>Fibrivirga</taxon>
    </lineage>
</organism>
<gene>
    <name evidence="1" type="ORF">F7231_06185</name>
</gene>
<evidence type="ECO:0008006" key="3">
    <source>
        <dbReference type="Google" id="ProtNLM"/>
    </source>
</evidence>
<dbReference type="PROSITE" id="PS51257">
    <property type="entry name" value="PROKAR_LIPOPROTEIN"/>
    <property type="match status" value="1"/>
</dbReference>
<evidence type="ECO:0000313" key="1">
    <source>
        <dbReference type="EMBL" id="NID09754.1"/>
    </source>
</evidence>
<evidence type="ECO:0000313" key="2">
    <source>
        <dbReference type="Proteomes" id="UP000606008"/>
    </source>
</evidence>
<accession>A0ABX0QC75</accession>
<dbReference type="EMBL" id="WAEL01000002">
    <property type="protein sequence ID" value="NID09754.1"/>
    <property type="molecule type" value="Genomic_DNA"/>
</dbReference>
<dbReference type="Proteomes" id="UP000606008">
    <property type="component" value="Unassembled WGS sequence"/>
</dbReference>
<keyword evidence="2" id="KW-1185">Reference proteome</keyword>
<reference evidence="2" key="2">
    <citation type="submission" date="2023-07" db="EMBL/GenBank/DDBJ databases">
        <authorList>
            <person name="Jung D.-H."/>
        </authorList>
    </citation>
    <scope>NUCLEOTIDE SEQUENCE [LARGE SCALE GENOMIC DNA]</scope>
    <source>
        <strain evidence="2">JA-25</strain>
    </source>
</reference>
<comment type="caution">
    <text evidence="1">The sequence shown here is derived from an EMBL/GenBank/DDBJ whole genome shotgun (WGS) entry which is preliminary data.</text>
</comment>
<proteinExistence type="predicted"/>
<dbReference type="RefSeq" id="WP_166691307.1">
    <property type="nucleotide sequence ID" value="NZ_WAEL01000002.1"/>
</dbReference>